<feature type="domain" description="Ricin B lectin" evidence="13">
    <location>
        <begin position="675"/>
        <end position="808"/>
    </location>
</feature>
<keyword evidence="8" id="KW-1015">Disulfide bond</keyword>
<dbReference type="InterPro" id="IPR001286">
    <property type="entry name" value="Glyco_hydro_59"/>
</dbReference>
<dbReference type="Pfam" id="PF02057">
    <property type="entry name" value="Glyco_hydro_59"/>
    <property type="match status" value="1"/>
</dbReference>
<evidence type="ECO:0000256" key="10">
    <source>
        <dbReference type="ARBA" id="ARBA00023295"/>
    </source>
</evidence>
<feature type="signal peptide" evidence="12">
    <location>
        <begin position="1"/>
        <end position="37"/>
    </location>
</feature>
<dbReference type="Gene3D" id="2.80.10.50">
    <property type="match status" value="1"/>
</dbReference>
<dbReference type="Pfam" id="PF21708">
    <property type="entry name" value="Glyco_hydro_59_C"/>
    <property type="match status" value="1"/>
</dbReference>
<evidence type="ECO:0000256" key="6">
    <source>
        <dbReference type="ARBA" id="ARBA00022963"/>
    </source>
</evidence>
<dbReference type="Proteomes" id="UP000622552">
    <property type="component" value="Unassembled WGS sequence"/>
</dbReference>
<dbReference type="RefSeq" id="WP_197001169.1">
    <property type="nucleotide sequence ID" value="NZ_BONS01000032.1"/>
</dbReference>
<name>A0A8J7GLP4_9ACTN</name>
<dbReference type="AlphaFoldDB" id="A0A8J7GLP4"/>
<dbReference type="SUPFAM" id="SSF51445">
    <property type="entry name" value="(Trans)glycosidases"/>
    <property type="match status" value="1"/>
</dbReference>
<reference evidence="14" key="1">
    <citation type="submission" date="2020-11" db="EMBL/GenBank/DDBJ databases">
        <title>Sequencing the genomes of 1000 actinobacteria strains.</title>
        <authorList>
            <person name="Klenk H.-P."/>
        </authorList>
    </citation>
    <scope>NUCLEOTIDE SEQUENCE</scope>
    <source>
        <strain evidence="14">DSM 45356</strain>
    </source>
</reference>
<evidence type="ECO:0000313" key="14">
    <source>
        <dbReference type="EMBL" id="MBG6133858.1"/>
    </source>
</evidence>
<dbReference type="InterPro" id="IPR035394">
    <property type="entry name" value="Glyco_hydro_59_dom"/>
</dbReference>
<evidence type="ECO:0000256" key="11">
    <source>
        <dbReference type="ARBA" id="ARBA00033098"/>
    </source>
</evidence>
<dbReference type="SMART" id="SM00458">
    <property type="entry name" value="RICIN"/>
    <property type="match status" value="1"/>
</dbReference>
<organism evidence="14 15">
    <name type="scientific">Longispora fulva</name>
    <dbReference type="NCBI Taxonomy" id="619741"/>
    <lineage>
        <taxon>Bacteria</taxon>
        <taxon>Bacillati</taxon>
        <taxon>Actinomycetota</taxon>
        <taxon>Actinomycetes</taxon>
        <taxon>Micromonosporales</taxon>
        <taxon>Micromonosporaceae</taxon>
        <taxon>Longispora</taxon>
    </lineage>
</organism>
<dbReference type="SUPFAM" id="SSF49899">
    <property type="entry name" value="Concanavalin A-like lectins/glucanases"/>
    <property type="match status" value="1"/>
</dbReference>
<comment type="similarity">
    <text evidence="1">Belongs to the glycosyl hydrolase 59 family.</text>
</comment>
<comment type="caution">
    <text evidence="14">The sequence shown here is derived from an EMBL/GenBank/DDBJ whole genome shotgun (WGS) entry which is preliminary data.</text>
</comment>
<keyword evidence="9" id="KW-0325">Glycoprotein</keyword>
<evidence type="ECO:0000256" key="2">
    <source>
        <dbReference type="ARBA" id="ARBA00012657"/>
    </source>
</evidence>
<keyword evidence="3 12" id="KW-0732">Signal</keyword>
<dbReference type="GO" id="GO:0016020">
    <property type="term" value="C:membrane"/>
    <property type="evidence" value="ECO:0007669"/>
    <property type="project" value="GOC"/>
</dbReference>
<dbReference type="PRINTS" id="PR00850">
    <property type="entry name" value="GLHYDRLASE59"/>
</dbReference>
<dbReference type="Pfam" id="PF17387">
    <property type="entry name" value="Glyco_hydro_59M"/>
    <property type="match status" value="1"/>
</dbReference>
<dbReference type="Gene3D" id="3.20.20.70">
    <property type="entry name" value="Aldolase class I"/>
    <property type="match status" value="1"/>
</dbReference>
<keyword evidence="4" id="KW-0378">Hydrolase</keyword>
<dbReference type="InterPro" id="IPR017853">
    <property type="entry name" value="GH"/>
</dbReference>
<dbReference type="PANTHER" id="PTHR15172:SF1">
    <property type="entry name" value="GALACTOCEREBROSIDASE"/>
    <property type="match status" value="1"/>
</dbReference>
<dbReference type="GO" id="GO:0006683">
    <property type="term" value="P:galactosylceramide catabolic process"/>
    <property type="evidence" value="ECO:0007669"/>
    <property type="project" value="InterPro"/>
</dbReference>
<feature type="chain" id="PRO_5035241408" description="galactosylceramidase" evidence="12">
    <location>
        <begin position="38"/>
        <end position="811"/>
    </location>
</feature>
<evidence type="ECO:0000256" key="5">
    <source>
        <dbReference type="ARBA" id="ARBA00022919"/>
    </source>
</evidence>
<evidence type="ECO:0000256" key="4">
    <source>
        <dbReference type="ARBA" id="ARBA00022801"/>
    </source>
</evidence>
<dbReference type="PROSITE" id="PS50231">
    <property type="entry name" value="RICIN_B_LECTIN"/>
    <property type="match status" value="1"/>
</dbReference>
<evidence type="ECO:0000256" key="7">
    <source>
        <dbReference type="ARBA" id="ARBA00023098"/>
    </source>
</evidence>
<keyword evidence="15" id="KW-1185">Reference proteome</keyword>
<dbReference type="EC" id="3.2.1.46" evidence="2"/>
<evidence type="ECO:0000256" key="12">
    <source>
        <dbReference type="SAM" id="SignalP"/>
    </source>
</evidence>
<dbReference type="SUPFAM" id="SSF50370">
    <property type="entry name" value="Ricin B-like lectins"/>
    <property type="match status" value="1"/>
</dbReference>
<sequence>MSIRRNFSMRIRPAVLLTALALVTSLIAVGAPTAAQAATSISIDGSKGGRTFDGVGAISGGGGNSRLLFDYPEPQRSQILDYLFKPGYGASLQILKVEVGGDTNSTDGAEPSHMHSATDENYQRGYEWWLMEQAKARNPNIKLVALSWGAPGWIGNGTFWSQNMINYLIKWIQHAKSDHNLTIDYIGGWNERGYDKQWFINLKAGLTSAGLTTKVVANENTGFGGEIDAIAGDAAFKNAVDVIGSHYACGYLGNQTDCPSSTAAVNTGKPLWASESGSQDYNTGAAAVARGVNRGYIDGKMTAFINWPIIAALYQNLSFSTDGLALADQPWSGAYSLGKTTWALAHTAQFAQPGWTYIDSAGGYLGGTRTNGSYVSLKAPTGGNYSTVIETMDATANQTANFTVSGGLSTGAVHVWATDMRSNNATDHFVQQPDIAPATNGTFSLTLKPGYVYSLTTTTGQAKGTATSPARAPLNLPYSDTFDGYGDNRSPKYFTDMNGSFETLPCAAGRTGKCVRQMAPAAPIRWTDEPFFYPYTTFGALDWTNYTVSSDVLLEQAGSVELLGRVGTQNKNNNGLNAYHLRVSNTGAWSIQKSDSAWKFTSLKSGTTTALNTNAWHKVALTFQGTTITAAVDGTTLGSVTDSAYAAGQVGLGMSNYINAQYDNFAVTAGQTNPDPKYKLINRNSGKALTVTGNSTADGALIIQSTDVASAGQLWKIVTTGGYSVLTNVGSGKVLEVAGTTAGTQLTQRTGTGGTNQQWTLTTTGGYTTLKNRNSSMLADVSGASTTDGAKVIQWTSNNGTNQQWTLVEVP</sequence>
<dbReference type="InterPro" id="IPR035992">
    <property type="entry name" value="Ricin_B-like_lectins"/>
</dbReference>
<dbReference type="Gene3D" id="3.20.20.80">
    <property type="entry name" value="Glycosidases"/>
    <property type="match status" value="1"/>
</dbReference>
<evidence type="ECO:0000256" key="1">
    <source>
        <dbReference type="ARBA" id="ARBA00005637"/>
    </source>
</evidence>
<evidence type="ECO:0000256" key="8">
    <source>
        <dbReference type="ARBA" id="ARBA00023157"/>
    </source>
</evidence>
<dbReference type="InterPro" id="IPR049162">
    <property type="entry name" value="GH59_C"/>
</dbReference>
<dbReference type="InterPro" id="IPR013320">
    <property type="entry name" value="ConA-like_dom_sf"/>
</dbReference>
<keyword evidence="7" id="KW-0443">Lipid metabolism</keyword>
<protein>
    <recommendedName>
        <fullName evidence="2">galactosylceramidase</fullName>
        <ecNumber evidence="2">3.2.1.46</ecNumber>
    </recommendedName>
    <alternativeName>
        <fullName evidence="11">Galactosylceramidase</fullName>
    </alternativeName>
</protein>
<accession>A0A8J7GLP4</accession>
<dbReference type="Pfam" id="PF14200">
    <property type="entry name" value="RicinB_lectin_2"/>
    <property type="match status" value="2"/>
</dbReference>
<dbReference type="EMBL" id="JADOUF010000001">
    <property type="protein sequence ID" value="MBG6133858.1"/>
    <property type="molecule type" value="Genomic_DNA"/>
</dbReference>
<keyword evidence="6" id="KW-0442">Lipid degradation</keyword>
<dbReference type="PANTHER" id="PTHR15172">
    <property type="entry name" value="GALACTOCEREBROSIDASE"/>
    <property type="match status" value="1"/>
</dbReference>
<dbReference type="InterPro" id="IPR013785">
    <property type="entry name" value="Aldolase_TIM"/>
</dbReference>
<dbReference type="InterPro" id="IPR000772">
    <property type="entry name" value="Ricin_B_lectin"/>
</dbReference>
<proteinExistence type="inferred from homology"/>
<evidence type="ECO:0000313" key="15">
    <source>
        <dbReference type="Proteomes" id="UP000622552"/>
    </source>
</evidence>
<evidence type="ECO:0000259" key="13">
    <source>
        <dbReference type="SMART" id="SM00458"/>
    </source>
</evidence>
<dbReference type="GO" id="GO:0005764">
    <property type="term" value="C:lysosome"/>
    <property type="evidence" value="ECO:0007669"/>
    <property type="project" value="TreeGrafter"/>
</dbReference>
<gene>
    <name evidence="14" type="ORF">IW245_000052</name>
</gene>
<evidence type="ECO:0000256" key="9">
    <source>
        <dbReference type="ARBA" id="ARBA00023180"/>
    </source>
</evidence>
<dbReference type="InterPro" id="IPR049161">
    <property type="entry name" value="GH59_cat"/>
</dbReference>
<keyword evidence="5" id="KW-0746">Sphingolipid metabolism</keyword>
<dbReference type="GO" id="GO:0004336">
    <property type="term" value="F:galactosylceramidase activity"/>
    <property type="evidence" value="ECO:0007669"/>
    <property type="project" value="UniProtKB-EC"/>
</dbReference>
<dbReference type="Gene3D" id="2.60.120.560">
    <property type="entry name" value="Exo-inulinase, domain 1"/>
    <property type="match status" value="1"/>
</dbReference>
<keyword evidence="10" id="KW-0326">Glycosidase</keyword>
<evidence type="ECO:0000256" key="3">
    <source>
        <dbReference type="ARBA" id="ARBA00022729"/>
    </source>
</evidence>